<comment type="caution">
    <text evidence="1">The sequence shown here is derived from an EMBL/GenBank/DDBJ whole genome shotgun (WGS) entry which is preliminary data.</text>
</comment>
<name>A0ABP4DLH4_9ACTN</name>
<accession>A0ABP4DLH4</accession>
<keyword evidence="2" id="KW-1185">Reference proteome</keyword>
<organism evidence="1 2">
    <name type="scientific">Streptomyces thermogriseus</name>
    <dbReference type="NCBI Taxonomy" id="75292"/>
    <lineage>
        <taxon>Bacteria</taxon>
        <taxon>Bacillati</taxon>
        <taxon>Actinomycetota</taxon>
        <taxon>Actinomycetes</taxon>
        <taxon>Kitasatosporales</taxon>
        <taxon>Streptomycetaceae</taxon>
        <taxon>Streptomyces</taxon>
    </lineage>
</organism>
<dbReference type="Proteomes" id="UP001501072">
    <property type="component" value="Unassembled WGS sequence"/>
</dbReference>
<evidence type="ECO:0000313" key="1">
    <source>
        <dbReference type="EMBL" id="GAA1014162.1"/>
    </source>
</evidence>
<sequence length="116" mass="11887">MLESHIRPLVSLEGRPCHTRIRSPSAPGPALPVPRPQEALAARDALAAALTSAGIQLPAMDVRTPWNDSVLAGGGRSAHDDIGVPDSARYALVHLGVCSAPVAFALAAVIAKGAAR</sequence>
<protein>
    <submittedName>
        <fullName evidence="1">Uncharacterized protein</fullName>
    </submittedName>
</protein>
<proteinExistence type="predicted"/>
<evidence type="ECO:0000313" key="2">
    <source>
        <dbReference type="Proteomes" id="UP001501072"/>
    </source>
</evidence>
<dbReference type="EMBL" id="BAAAHU010000051">
    <property type="protein sequence ID" value="GAA1014162.1"/>
    <property type="molecule type" value="Genomic_DNA"/>
</dbReference>
<reference evidence="2" key="1">
    <citation type="journal article" date="2019" name="Int. J. Syst. Evol. Microbiol.">
        <title>The Global Catalogue of Microorganisms (GCM) 10K type strain sequencing project: providing services to taxonomists for standard genome sequencing and annotation.</title>
        <authorList>
            <consortium name="The Broad Institute Genomics Platform"/>
            <consortium name="The Broad Institute Genome Sequencing Center for Infectious Disease"/>
            <person name="Wu L."/>
            <person name="Ma J."/>
        </authorList>
    </citation>
    <scope>NUCLEOTIDE SEQUENCE [LARGE SCALE GENOMIC DNA]</scope>
    <source>
        <strain evidence="2">JCM 11269</strain>
    </source>
</reference>
<gene>
    <name evidence="1" type="ORF">GCM10009564_43030</name>
</gene>